<dbReference type="InterPro" id="IPR006222">
    <property type="entry name" value="GCVT_N"/>
</dbReference>
<feature type="domain" description="Aminomethyltransferase C-terminal" evidence="2">
    <location>
        <begin position="709"/>
        <end position="788"/>
    </location>
</feature>
<dbReference type="PANTHER" id="PTHR43757">
    <property type="entry name" value="AMINOMETHYLTRANSFERASE"/>
    <property type="match status" value="1"/>
</dbReference>
<evidence type="ECO:0000259" key="3">
    <source>
        <dbReference type="Pfam" id="PF09347"/>
    </source>
</evidence>
<organism evidence="4 5">
    <name type="scientific">Dongia soli</name>
    <dbReference type="NCBI Taxonomy" id="600628"/>
    <lineage>
        <taxon>Bacteria</taxon>
        <taxon>Pseudomonadati</taxon>
        <taxon>Pseudomonadota</taxon>
        <taxon>Alphaproteobacteria</taxon>
        <taxon>Rhodospirillales</taxon>
        <taxon>Dongiaceae</taxon>
        <taxon>Dongia</taxon>
    </lineage>
</organism>
<dbReference type="InterPro" id="IPR028896">
    <property type="entry name" value="GcvT/YgfZ/DmdA"/>
</dbReference>
<feature type="domain" description="GCVT N-terminal" evidence="1">
    <location>
        <begin position="422"/>
        <end position="686"/>
    </location>
</feature>
<protein>
    <submittedName>
        <fullName evidence="4">DUF1989 domain-containing protein</fullName>
    </submittedName>
</protein>
<accession>A0ABU5E8L1</accession>
<name>A0ABU5E8L1_9PROT</name>
<dbReference type="InterPro" id="IPR018959">
    <property type="entry name" value="DUF1989"/>
</dbReference>
<evidence type="ECO:0000313" key="5">
    <source>
        <dbReference type="Proteomes" id="UP001279642"/>
    </source>
</evidence>
<dbReference type="InterPro" id="IPR029043">
    <property type="entry name" value="GcvT/YgfZ_C"/>
</dbReference>
<proteinExistence type="predicted"/>
<evidence type="ECO:0000259" key="1">
    <source>
        <dbReference type="Pfam" id="PF01571"/>
    </source>
</evidence>
<dbReference type="Pfam" id="PF01571">
    <property type="entry name" value="GCV_T"/>
    <property type="match status" value="1"/>
</dbReference>
<evidence type="ECO:0000313" key="4">
    <source>
        <dbReference type="EMBL" id="MDY0882201.1"/>
    </source>
</evidence>
<dbReference type="InterPro" id="IPR027266">
    <property type="entry name" value="TrmE/GcvT-like"/>
</dbReference>
<feature type="domain" description="DUF1989" evidence="3">
    <location>
        <begin position="200"/>
        <end position="368"/>
    </location>
</feature>
<comment type="caution">
    <text evidence="4">The sequence shown here is derived from an EMBL/GenBank/DDBJ whole genome shotgun (WGS) entry which is preliminary data.</text>
</comment>
<dbReference type="Proteomes" id="UP001279642">
    <property type="component" value="Unassembled WGS sequence"/>
</dbReference>
<dbReference type="Gene3D" id="3.30.1360.120">
    <property type="entry name" value="Probable tRNA modification gtpase trme, domain 1"/>
    <property type="match status" value="1"/>
</dbReference>
<gene>
    <name evidence="4" type="ORF">SMD27_05055</name>
</gene>
<dbReference type="SUPFAM" id="SSF103025">
    <property type="entry name" value="Folate-binding domain"/>
    <property type="match status" value="1"/>
</dbReference>
<dbReference type="Pfam" id="PF09347">
    <property type="entry name" value="DUF1989"/>
    <property type="match status" value="1"/>
</dbReference>
<evidence type="ECO:0000259" key="2">
    <source>
        <dbReference type="Pfam" id="PF08669"/>
    </source>
</evidence>
<dbReference type="InterPro" id="IPR013977">
    <property type="entry name" value="GcvT_C"/>
</dbReference>
<dbReference type="Pfam" id="PF08669">
    <property type="entry name" value="GCV_T_C"/>
    <property type="match status" value="1"/>
</dbReference>
<sequence length="796" mass="87600">MISATSAPKLRVREPGLPRFAPGVEHYRVLGGGAVILHLFAGDRVEVIDREGRQPCEVAAFAPGTAGSGAKPDLAALGLTAKQDSPGINRLLRGEIGSDDWLAGPQVAAGLRKRGIPLGVDKVARLLDGDTRPGDKVSLRAERDVDVIFHAAGPGPNGDMLVDGDNPPTDLSVMVHRATIVPAASVPLPPELGDLVAEYRVDARTARSYEVREGQYIQIIDVQGRECSDFVCFDARQLQDGRERGLDLTTTRTLTGQLYPGPGLASKYFDLDMQPLCEVIRDTVGRHDSFGLACTPRFYEDAGYPGHVSCSENFNNQLDGYGLARRPGWHAINLFYNTGVNAANAIFLDDPWSRPGDYVLLRAMKDLVCASSACPDDIDATNAWNPTDIHVRVYAAHNTFSRAVAYRMSAEAEPRLTRETAFHQRTSALTRQFTEYRGFWLPNRFNNAGPQAEYWAAREKAVVMDLSPLRKFEVLGPDAEDLLQIACTRNIRRLAEGQVVYTAMCYPHGGMVDDGTVFRLGAERFRWIGGDEFGGKWLRDLAEERGLKQVWVKSATDQLHNLAVQGPKSRDILKEIVWTPPARPRVDEIQWFHFTIGRIGGYNGIPVLVSRTGYSGELGYEVFCHPKDGVAVWDAIWAEGQKHGMLPLGLEALDMLRIEAGLVFANYEFNDQTDPYEAGIGFTVAAKGNEEFVGREAILKRKENPRHVLVGLEIDGAEVCGHGSCVHVGRAQIGVVTSGCRSPVLNKNIALCRIDPAYAAIGTEVEIGRLDGQQKRYPARVVRFPFYDPDKLKPRS</sequence>
<dbReference type="PANTHER" id="PTHR43757:SF2">
    <property type="entry name" value="AMINOMETHYLTRANSFERASE, MITOCHONDRIAL"/>
    <property type="match status" value="1"/>
</dbReference>
<reference evidence="4 5" key="1">
    <citation type="journal article" date="2016" name="Antonie Van Leeuwenhoek">
        <title>Dongia soli sp. nov., isolated from soil from Dokdo, Korea.</title>
        <authorList>
            <person name="Kim D.U."/>
            <person name="Lee H."/>
            <person name="Kim H."/>
            <person name="Kim S.G."/>
            <person name="Ka J.O."/>
        </authorList>
    </citation>
    <scope>NUCLEOTIDE SEQUENCE [LARGE SCALE GENOMIC DNA]</scope>
    <source>
        <strain evidence="4 5">D78</strain>
    </source>
</reference>
<dbReference type="EMBL" id="JAXCLW010000001">
    <property type="protein sequence ID" value="MDY0882201.1"/>
    <property type="molecule type" value="Genomic_DNA"/>
</dbReference>
<keyword evidence="5" id="KW-1185">Reference proteome</keyword>
<dbReference type="RefSeq" id="WP_320507228.1">
    <property type="nucleotide sequence ID" value="NZ_JAXCLW010000001.1"/>
</dbReference>
<dbReference type="SUPFAM" id="SSF101790">
    <property type="entry name" value="Aminomethyltransferase beta-barrel domain"/>
    <property type="match status" value="1"/>
</dbReference>